<dbReference type="PANTHER" id="PTHR33529">
    <property type="entry name" value="SLR0882 PROTEIN-RELATED"/>
    <property type="match status" value="1"/>
</dbReference>
<evidence type="ECO:0000256" key="8">
    <source>
        <dbReference type="ARBA" id="ARBA00023136"/>
    </source>
</evidence>
<feature type="transmembrane region" description="Helical" evidence="9">
    <location>
        <begin position="53"/>
        <end position="78"/>
    </location>
</feature>
<organism evidence="10 11">
    <name type="scientific">Nitrosomonas ureae</name>
    <dbReference type="NCBI Taxonomy" id="44577"/>
    <lineage>
        <taxon>Bacteria</taxon>
        <taxon>Pseudomonadati</taxon>
        <taxon>Pseudomonadota</taxon>
        <taxon>Betaproteobacteria</taxon>
        <taxon>Nitrosomonadales</taxon>
        <taxon>Nitrosomonadaceae</taxon>
        <taxon>Nitrosomonas</taxon>
    </lineage>
</organism>
<dbReference type="NCBIfam" id="TIGR04407">
    <property type="entry name" value="LptF_YjgP"/>
    <property type="match status" value="1"/>
</dbReference>
<evidence type="ECO:0000256" key="5">
    <source>
        <dbReference type="ARBA" id="ARBA00022519"/>
    </source>
</evidence>
<proteinExistence type="predicted"/>
<dbReference type="GO" id="GO:0043190">
    <property type="term" value="C:ATP-binding cassette (ABC) transporter complex"/>
    <property type="evidence" value="ECO:0007669"/>
    <property type="project" value="InterPro"/>
</dbReference>
<feature type="transmembrane region" description="Helical" evidence="9">
    <location>
        <begin position="299"/>
        <end position="320"/>
    </location>
</feature>
<feature type="transmembrane region" description="Helical" evidence="9">
    <location>
        <begin position="332"/>
        <end position="350"/>
    </location>
</feature>
<dbReference type="PANTHER" id="PTHR33529:SF7">
    <property type="entry name" value="LIPOPOLYSACCHARIDE EXPORT SYSTEM PERMEASE PROTEIN LPTF"/>
    <property type="match status" value="1"/>
</dbReference>
<dbReference type="EMBL" id="FNUX01000010">
    <property type="protein sequence ID" value="SEF80577.1"/>
    <property type="molecule type" value="Genomic_DNA"/>
</dbReference>
<reference evidence="10 11" key="1">
    <citation type="submission" date="2016-10" db="EMBL/GenBank/DDBJ databases">
        <authorList>
            <person name="de Groot N.N."/>
        </authorList>
    </citation>
    <scope>NUCLEOTIDE SEQUENCE [LARGE SCALE GENOMIC DNA]</scope>
    <source>
        <strain evidence="10 11">Nm13</strain>
    </source>
</reference>
<dbReference type="AlphaFoldDB" id="A0A1H5V2D6"/>
<keyword evidence="8 9" id="KW-0472">Membrane</keyword>
<keyword evidence="4" id="KW-1003">Cell membrane</keyword>
<evidence type="ECO:0000256" key="1">
    <source>
        <dbReference type="ARBA" id="ARBA00004429"/>
    </source>
</evidence>
<feature type="transmembrane region" description="Helical" evidence="9">
    <location>
        <begin position="12"/>
        <end position="33"/>
    </location>
</feature>
<dbReference type="RefSeq" id="WP_103966392.1">
    <property type="nucleotide sequence ID" value="NZ_FNUX01000010.1"/>
</dbReference>
<keyword evidence="6 9" id="KW-0812">Transmembrane</keyword>
<feature type="transmembrane region" description="Helical" evidence="9">
    <location>
        <begin position="99"/>
        <end position="121"/>
    </location>
</feature>
<comment type="subcellular location">
    <subcellularLocation>
        <location evidence="1">Cell inner membrane</location>
        <topology evidence="1">Multi-pass membrane protein</topology>
    </subcellularLocation>
</comment>
<accession>A0A1H5V2D6</accession>
<evidence type="ECO:0000256" key="6">
    <source>
        <dbReference type="ARBA" id="ARBA00022692"/>
    </source>
</evidence>
<evidence type="ECO:0000256" key="9">
    <source>
        <dbReference type="SAM" id="Phobius"/>
    </source>
</evidence>
<evidence type="ECO:0000256" key="3">
    <source>
        <dbReference type="ARBA" id="ARBA00022448"/>
    </source>
</evidence>
<dbReference type="InterPro" id="IPR005495">
    <property type="entry name" value="LptG/LptF_permease"/>
</dbReference>
<keyword evidence="3" id="KW-0813">Transport</keyword>
<dbReference type="GO" id="GO:0055085">
    <property type="term" value="P:transmembrane transport"/>
    <property type="evidence" value="ECO:0007669"/>
    <property type="project" value="InterPro"/>
</dbReference>
<evidence type="ECO:0000256" key="2">
    <source>
        <dbReference type="ARBA" id="ARBA00014213"/>
    </source>
</evidence>
<dbReference type="Pfam" id="PF03739">
    <property type="entry name" value="LptF_LptG"/>
    <property type="match status" value="1"/>
</dbReference>
<evidence type="ECO:0000256" key="7">
    <source>
        <dbReference type="ARBA" id="ARBA00022989"/>
    </source>
</evidence>
<dbReference type="Proteomes" id="UP000236753">
    <property type="component" value="Unassembled WGS sequence"/>
</dbReference>
<dbReference type="OrthoDB" id="9778062at2"/>
<gene>
    <name evidence="10" type="ORF">SAMN05216334_11045</name>
</gene>
<keyword evidence="5" id="KW-0997">Cell inner membrane</keyword>
<evidence type="ECO:0000313" key="10">
    <source>
        <dbReference type="EMBL" id="SEF80577.1"/>
    </source>
</evidence>
<evidence type="ECO:0000256" key="4">
    <source>
        <dbReference type="ARBA" id="ARBA00022475"/>
    </source>
</evidence>
<evidence type="ECO:0000313" key="11">
    <source>
        <dbReference type="Proteomes" id="UP000236753"/>
    </source>
</evidence>
<name>A0A1H5V2D6_9PROT</name>
<feature type="transmembrane region" description="Helical" evidence="9">
    <location>
        <begin position="270"/>
        <end position="287"/>
    </location>
</feature>
<dbReference type="InterPro" id="IPR030922">
    <property type="entry name" value="LptF"/>
</dbReference>
<sequence length="360" mass="40706">MKLIDRYIAREIMLPFTVVILILIGLFASFSSARLLAGAVTETLGIAGLIKLVFLKTLIALEVLIPIALYISVIMGLGRLNKDQELNVIRSVGISGRRIVIAVLTVAIPVGIISGMLSSYVRPWAYGESYILDAQAEAELNTNRFQAGRFYGSEKSGRVIYVRNKNETDKQMQNIFHYIKKPDSSEIVIAKQAQQIKPTAEDDRPHIQLSEGIIYQLTNIASTDDVIQFKKMIYFIDNDYVTNYRRKAAATRTLWESDLPRDIAELQWRISRPLATILLALIALTFIHTAPRQDKTDKTYLIAALVFATYYNLSGLAKTWVEQETIGSMPGVWWLELLMLLALITYALIVRKKHLSRPRQ</sequence>
<protein>
    <recommendedName>
        <fullName evidence="2">Lipopolysaccharide export system permease protein LptF</fullName>
    </recommendedName>
</protein>
<dbReference type="GO" id="GO:0015920">
    <property type="term" value="P:lipopolysaccharide transport"/>
    <property type="evidence" value="ECO:0007669"/>
    <property type="project" value="TreeGrafter"/>
</dbReference>
<keyword evidence="7 9" id="KW-1133">Transmembrane helix</keyword>